<evidence type="ECO:0000313" key="11">
    <source>
        <dbReference type="EMBL" id="ASY22101.1"/>
    </source>
</evidence>
<dbReference type="GO" id="GO:0005524">
    <property type="term" value="F:ATP binding"/>
    <property type="evidence" value="ECO:0007669"/>
    <property type="project" value="UniProtKB-KW"/>
</dbReference>
<dbReference type="Pfam" id="PF00271">
    <property type="entry name" value="Helicase_C"/>
    <property type="match status" value="1"/>
</dbReference>
<dbReference type="PROSITE" id="PS51192">
    <property type="entry name" value="HELICASE_ATP_BIND_1"/>
    <property type="match status" value="1"/>
</dbReference>
<dbReference type="CDD" id="cd00268">
    <property type="entry name" value="DEADc"/>
    <property type="match status" value="1"/>
</dbReference>
<feature type="compositionally biased region" description="Gly residues" evidence="7">
    <location>
        <begin position="696"/>
        <end position="712"/>
    </location>
</feature>
<evidence type="ECO:0000256" key="4">
    <source>
        <dbReference type="ARBA" id="ARBA00022840"/>
    </source>
</evidence>
<evidence type="ECO:0000256" key="3">
    <source>
        <dbReference type="ARBA" id="ARBA00022806"/>
    </source>
</evidence>
<dbReference type="InterPro" id="IPR011545">
    <property type="entry name" value="DEAD/DEAH_box_helicase_dom"/>
</dbReference>
<dbReference type="GO" id="GO:0003676">
    <property type="term" value="F:nucleic acid binding"/>
    <property type="evidence" value="ECO:0007669"/>
    <property type="project" value="InterPro"/>
</dbReference>
<feature type="compositionally biased region" description="Low complexity" evidence="7">
    <location>
        <begin position="1"/>
        <end position="11"/>
    </location>
</feature>
<evidence type="ECO:0000259" key="10">
    <source>
        <dbReference type="PROSITE" id="PS51195"/>
    </source>
</evidence>
<dbReference type="Proteomes" id="UP000217194">
    <property type="component" value="Chromosome"/>
</dbReference>
<name>A0AAC9YVD1_9ACTN</name>
<reference evidence="11 12" key="1">
    <citation type="submission" date="2016-07" db="EMBL/GenBank/DDBJ databases">
        <title>High microdiversification within the ubiquitous acI lineage of Actinobacteria.</title>
        <authorList>
            <person name="Neuenschwander S.M."/>
            <person name="Salcher M."/>
            <person name="Ghai R."/>
            <person name="Pernthaler J."/>
        </authorList>
    </citation>
    <scope>NUCLEOTIDE SEQUENCE [LARGE SCALE GENOMIC DNA]</scope>
    <source>
        <strain evidence="11">MMS-IIB-76</strain>
    </source>
</reference>
<feature type="compositionally biased region" description="Basic and acidic residues" evidence="7">
    <location>
        <begin position="150"/>
        <end position="207"/>
    </location>
</feature>
<dbReference type="EMBL" id="CP016778">
    <property type="protein sequence ID" value="ASY22101.1"/>
    <property type="molecule type" value="Genomic_DNA"/>
</dbReference>
<dbReference type="InterPro" id="IPR027417">
    <property type="entry name" value="P-loop_NTPase"/>
</dbReference>
<dbReference type="InterPro" id="IPR014001">
    <property type="entry name" value="Helicase_ATP-bd"/>
</dbReference>
<evidence type="ECO:0000256" key="5">
    <source>
        <dbReference type="ARBA" id="ARBA00038437"/>
    </source>
</evidence>
<dbReference type="PROSITE" id="PS51195">
    <property type="entry name" value="Q_MOTIF"/>
    <property type="match status" value="1"/>
</dbReference>
<dbReference type="InterPro" id="IPR050079">
    <property type="entry name" value="DEAD_box_RNA_helicase"/>
</dbReference>
<dbReference type="SMART" id="SM00490">
    <property type="entry name" value="HELICc"/>
    <property type="match status" value="1"/>
</dbReference>
<comment type="similarity">
    <text evidence="5">Belongs to the DEAD box helicase family.</text>
</comment>
<feature type="compositionally biased region" description="Low complexity" evidence="7">
    <location>
        <begin position="209"/>
        <end position="228"/>
    </location>
</feature>
<dbReference type="SUPFAM" id="SSF52540">
    <property type="entry name" value="P-loop containing nucleoside triphosphate hydrolases"/>
    <property type="match status" value="1"/>
</dbReference>
<dbReference type="PANTHER" id="PTHR47959:SF13">
    <property type="entry name" value="ATP-DEPENDENT RNA HELICASE RHLE"/>
    <property type="match status" value="1"/>
</dbReference>
<keyword evidence="4" id="KW-0067">ATP-binding</keyword>
<dbReference type="AlphaFoldDB" id="A0AAC9YVD1"/>
<dbReference type="Gene3D" id="3.40.50.300">
    <property type="entry name" value="P-loop containing nucleotide triphosphate hydrolases"/>
    <property type="match status" value="2"/>
</dbReference>
<dbReference type="InterPro" id="IPR001650">
    <property type="entry name" value="Helicase_C-like"/>
</dbReference>
<evidence type="ECO:0000256" key="7">
    <source>
        <dbReference type="SAM" id="MobiDB-lite"/>
    </source>
</evidence>
<evidence type="ECO:0000259" key="8">
    <source>
        <dbReference type="PROSITE" id="PS51192"/>
    </source>
</evidence>
<keyword evidence="3 11" id="KW-0347">Helicase</keyword>
<protein>
    <submittedName>
        <fullName evidence="11">ATP-dependent RNA helicase RhlE</fullName>
    </submittedName>
</protein>
<keyword evidence="2" id="KW-0378">Hydrolase</keyword>
<feature type="compositionally biased region" description="Basic residues" evidence="7">
    <location>
        <begin position="12"/>
        <end position="31"/>
    </location>
</feature>
<feature type="region of interest" description="Disordered" evidence="7">
    <location>
        <begin position="1"/>
        <end position="265"/>
    </location>
</feature>
<dbReference type="CDD" id="cd18787">
    <property type="entry name" value="SF2_C_DEAD"/>
    <property type="match status" value="1"/>
</dbReference>
<dbReference type="PROSITE" id="PS51194">
    <property type="entry name" value="HELICASE_CTER"/>
    <property type="match status" value="1"/>
</dbReference>
<accession>A0AAC9YVD1</accession>
<dbReference type="GO" id="GO:0005829">
    <property type="term" value="C:cytosol"/>
    <property type="evidence" value="ECO:0007669"/>
    <property type="project" value="TreeGrafter"/>
</dbReference>
<feature type="region of interest" description="Disordered" evidence="7">
    <location>
        <begin position="678"/>
        <end position="719"/>
    </location>
</feature>
<feature type="short sequence motif" description="Q motif" evidence="6">
    <location>
        <begin position="293"/>
        <end position="321"/>
    </location>
</feature>
<dbReference type="RefSeq" id="WP_095696714.1">
    <property type="nucleotide sequence ID" value="NZ_CP016778.1"/>
</dbReference>
<feature type="compositionally biased region" description="Basic and acidic residues" evidence="7">
    <location>
        <begin position="63"/>
        <end position="97"/>
    </location>
</feature>
<dbReference type="InterPro" id="IPR044742">
    <property type="entry name" value="DEAD/DEAH_RhlB"/>
</dbReference>
<evidence type="ECO:0000313" key="12">
    <source>
        <dbReference type="Proteomes" id="UP000217194"/>
    </source>
</evidence>
<keyword evidence="1" id="KW-0547">Nucleotide-binding</keyword>
<dbReference type="Pfam" id="PF00270">
    <property type="entry name" value="DEAD"/>
    <property type="match status" value="1"/>
</dbReference>
<dbReference type="SMART" id="SM00487">
    <property type="entry name" value="DEXDc"/>
    <property type="match status" value="1"/>
</dbReference>
<dbReference type="GO" id="GO:0003724">
    <property type="term" value="F:RNA helicase activity"/>
    <property type="evidence" value="ECO:0007669"/>
    <property type="project" value="InterPro"/>
</dbReference>
<evidence type="ECO:0000256" key="6">
    <source>
        <dbReference type="PROSITE-ProRule" id="PRU00552"/>
    </source>
</evidence>
<evidence type="ECO:0000256" key="2">
    <source>
        <dbReference type="ARBA" id="ARBA00022801"/>
    </source>
</evidence>
<organism evidence="11 12">
    <name type="scientific">Candidatus Planktophila versatilis</name>
    <dbReference type="NCBI Taxonomy" id="1884905"/>
    <lineage>
        <taxon>Bacteria</taxon>
        <taxon>Bacillati</taxon>
        <taxon>Actinomycetota</taxon>
        <taxon>Actinomycetes</taxon>
        <taxon>Candidatus Nanopelagicales</taxon>
        <taxon>Candidatus Nanopelagicaceae</taxon>
        <taxon>Candidatus Planktophila</taxon>
    </lineage>
</organism>
<feature type="domain" description="DEAD-box RNA helicase Q" evidence="10">
    <location>
        <begin position="293"/>
        <end position="321"/>
    </location>
</feature>
<proteinExistence type="inferred from homology"/>
<feature type="compositionally biased region" description="Basic and acidic residues" evidence="7">
    <location>
        <begin position="229"/>
        <end position="255"/>
    </location>
</feature>
<feature type="domain" description="Helicase ATP-binding" evidence="8">
    <location>
        <begin position="324"/>
        <end position="497"/>
    </location>
</feature>
<feature type="domain" description="Helicase C-terminal" evidence="9">
    <location>
        <begin position="520"/>
        <end position="668"/>
    </location>
</feature>
<sequence>MSLQTRTPAPGKARRAAKGKPRHTTAQKAARKTVAAKPAARGTAKRSAESKPIVAKSTIAKKATTERYSDREVVSKKDVRLADRSKLRAQRFQERTASKSKNIEGAPKGNPKQSREERTFSKPAKAFKGSAPKRAESTSRSAKPVSRAAKFVEDRAERESRPFRPDRPERPAQSDTRPTNRREAVKAKIARSDDGRPNFIPQKREKFNPSAPRGASTRSASARSAAPTRDTETSQRPARDRRNDSPAYARDDRRASKTHSNVATDFGADDNYISVNLADANLVEATPLSEVTTTFRDLGIAPALSNALSAQGIMHPFPIQIATLPDALAGHDILGRGQTGSGKTLAFSLALLTNISDKVARPHKPLALILTPTRELAQQIDEVLRPLARAVGHESVVIAGGMPYAKQITAMRKATAILVATPGRLIDLLNKNEVQLDQLQITVLDEADQMADMGFLPVVKEILDQAHLGGQRLLFSATLDRGVDSLVKQYLKNPKTHSLQNDRASVSTMEHHVLQMHPGDKDDITSQIAARNGKTILFVKTQRGADRLADKLANAGVPVGALHGGKSQAVRTRTLALFKEQENSALVATDVAARGIHVDGISLVVHVDLPQDHKDYLHRSGRTARAGESGTVVTLSSSKNSRAVSGLLTRAGVTPKFHDVRPLDEKLMVLTGAQEPTGVPYIPPIVERKSPQSGSRSGGGNRRGGSSGGYRGGNSRRGR</sequence>
<evidence type="ECO:0000259" key="9">
    <source>
        <dbReference type="PROSITE" id="PS51194"/>
    </source>
</evidence>
<dbReference type="InterPro" id="IPR014014">
    <property type="entry name" value="RNA_helicase_DEAD_Q_motif"/>
</dbReference>
<evidence type="ECO:0000256" key="1">
    <source>
        <dbReference type="ARBA" id="ARBA00022741"/>
    </source>
</evidence>
<dbReference type="GO" id="GO:0016787">
    <property type="term" value="F:hydrolase activity"/>
    <property type="evidence" value="ECO:0007669"/>
    <property type="project" value="UniProtKB-KW"/>
</dbReference>
<dbReference type="PANTHER" id="PTHR47959">
    <property type="entry name" value="ATP-DEPENDENT RNA HELICASE RHLE-RELATED"/>
    <property type="match status" value="1"/>
</dbReference>
<gene>
    <name evidence="11" type="ORF">A1sIIB76_00480</name>
</gene>